<evidence type="ECO:0000256" key="12">
    <source>
        <dbReference type="SAM" id="SignalP"/>
    </source>
</evidence>
<dbReference type="OrthoDB" id="9894203at2759"/>
<evidence type="ECO:0000259" key="13">
    <source>
        <dbReference type="Pfam" id="PF08357"/>
    </source>
</evidence>
<evidence type="ECO:0000256" key="5">
    <source>
        <dbReference type="ARBA" id="ARBA00022729"/>
    </source>
</evidence>
<dbReference type="EMBL" id="JAHKSW010000005">
    <property type="protein sequence ID" value="KAG7332223.1"/>
    <property type="molecule type" value="Genomic_DNA"/>
</dbReference>
<reference evidence="15 16" key="1">
    <citation type="submission" date="2021-06" db="EMBL/GenBank/DDBJ databases">
        <title>Chromosome-level genome assembly of the red-tail catfish (Hemibagrus wyckioides).</title>
        <authorList>
            <person name="Shao F."/>
        </authorList>
    </citation>
    <scope>NUCLEOTIDE SEQUENCE [LARGE SCALE GENOMIC DNA]</scope>
    <source>
        <strain evidence="15">EC202008001</strain>
        <tissue evidence="15">Blood</tissue>
    </source>
</reference>
<evidence type="ECO:0000256" key="8">
    <source>
        <dbReference type="ARBA" id="ARBA00023170"/>
    </source>
</evidence>
<gene>
    <name evidence="15" type="ORF">KOW79_004057</name>
</gene>
<dbReference type="GO" id="GO:0006954">
    <property type="term" value="P:inflammatory response"/>
    <property type="evidence" value="ECO:0007669"/>
    <property type="project" value="UniProtKB-KW"/>
</dbReference>
<dbReference type="Pfam" id="PF08357">
    <property type="entry name" value="SEFIR"/>
    <property type="match status" value="1"/>
</dbReference>
<feature type="chain" id="PRO_5039513211" description="Interleukin 17 receptor E" evidence="12">
    <location>
        <begin position="23"/>
        <end position="781"/>
    </location>
</feature>
<name>A0A9D3SUZ1_9TELE</name>
<keyword evidence="10" id="KW-0395">Inflammatory response</keyword>
<dbReference type="PANTHER" id="PTHR15583:SF21">
    <property type="entry name" value="INTERLEUKIN-17 RECEPTOR E-LIKE"/>
    <property type="match status" value="1"/>
</dbReference>
<comment type="caution">
    <text evidence="15">The sequence shown here is derived from an EMBL/GenBank/DDBJ whole genome shotgun (WGS) entry which is preliminary data.</text>
</comment>
<organism evidence="15 16">
    <name type="scientific">Hemibagrus wyckioides</name>
    <dbReference type="NCBI Taxonomy" id="337641"/>
    <lineage>
        <taxon>Eukaryota</taxon>
        <taxon>Metazoa</taxon>
        <taxon>Chordata</taxon>
        <taxon>Craniata</taxon>
        <taxon>Vertebrata</taxon>
        <taxon>Euteleostomi</taxon>
        <taxon>Actinopterygii</taxon>
        <taxon>Neopterygii</taxon>
        <taxon>Teleostei</taxon>
        <taxon>Ostariophysi</taxon>
        <taxon>Siluriformes</taxon>
        <taxon>Bagridae</taxon>
        <taxon>Hemibagrus</taxon>
    </lineage>
</organism>
<evidence type="ECO:0000256" key="1">
    <source>
        <dbReference type="ARBA" id="ARBA00004162"/>
    </source>
</evidence>
<dbReference type="Proteomes" id="UP000824219">
    <property type="component" value="Linkage Group LG05"/>
</dbReference>
<comment type="subcellular location">
    <subcellularLocation>
        <location evidence="1">Cell membrane</location>
        <topology evidence="1">Single-pass membrane protein</topology>
    </subcellularLocation>
    <subcellularLocation>
        <location evidence="2">Membrane</location>
        <topology evidence="2">Single-pass type I membrane protein</topology>
    </subcellularLocation>
</comment>
<evidence type="ECO:0000256" key="11">
    <source>
        <dbReference type="SAM" id="Phobius"/>
    </source>
</evidence>
<sequence length="781" mass="88688">MRGPGVFTCAVAALHLVLLASSLEIHGQNVLVVREKWSNADKKQILPRISLSTDEFDGSDACVSLRLRMKPLSANKTLQIEFNELGIQNYCVLLIQRGRHDNNTIWWKELFKDQRSKVKIRKHSSINKHLDVRRERVWELQYKCFMAMGGSTVHVAVLDFNQTLISDSYTVNQPPEDYRVPVYKVTPDILSKHFVVDVEAGQEVHMRLCYKSITVCEKIISQKINSDLNRTVTLHLPYLVPCLCVEMYYTGVDARRHTTCPLKDKILPGGGEVLSSSSLQLFGSSVLQWEHHCPSVQFKPDVSLCWQPSRNHSQCISIQNSTLLMRDLKYNVSDVDKHPHMCLKFFLNESHQVFCPFSSDLSEWDVTVVPGSWRLYVRLSSSIPASFSAQLCVKEGGTCDLKENVHTVQMEEGMRDVEMTVTLPFFTSGLCVQVWRSEPALRGRRIICPDFTHRRWGLVVAASLVLLVTITTVCIVTYKLIKRQTSVWRSAERKPVLLVCSTDETSHISAVCALAYGLQEELRMDVRLAQWAQCSTQKSLAQLGPAPWLYGQCQQVHSVGGMVLIAWSPKAQQTFLQWRESDSGGKVGKTGQKDKMLLEEWSDKQGQKCIESQSSITASVFNASLTSMWAGLQSERHGQGFGLVCFQGLSGTRCIPKELRGIRRYCLPRDLSNLIHELDINVHGPRSRDQNRSKWCCWPRLFSKGLSFWLSQRLARRLDAWLPRTPAKPDRKCLLKPSHKVPSEKALNKKLKKERRENICPHAVAEKNVECNLDTQKALLG</sequence>
<keyword evidence="8" id="KW-0675">Receptor</keyword>
<evidence type="ECO:0000256" key="3">
    <source>
        <dbReference type="ARBA" id="ARBA00022475"/>
    </source>
</evidence>
<accession>A0A9D3SUZ1</accession>
<dbReference type="Gene3D" id="3.40.50.11530">
    <property type="match status" value="1"/>
</dbReference>
<evidence type="ECO:0000256" key="7">
    <source>
        <dbReference type="ARBA" id="ARBA00023136"/>
    </source>
</evidence>
<dbReference type="AlphaFoldDB" id="A0A9D3SUZ1"/>
<evidence type="ECO:0000256" key="6">
    <source>
        <dbReference type="ARBA" id="ARBA00022989"/>
    </source>
</evidence>
<keyword evidence="6 11" id="KW-1133">Transmembrane helix</keyword>
<dbReference type="GO" id="GO:0005886">
    <property type="term" value="C:plasma membrane"/>
    <property type="evidence" value="ECO:0007669"/>
    <property type="project" value="UniProtKB-SubCell"/>
</dbReference>
<keyword evidence="4 11" id="KW-0812">Transmembrane</keyword>
<keyword evidence="16" id="KW-1185">Reference proteome</keyword>
<feature type="domain" description="Interleukin-17 receptor C/E N-terminal" evidence="14">
    <location>
        <begin position="181"/>
        <end position="438"/>
    </location>
</feature>
<evidence type="ECO:0008006" key="17">
    <source>
        <dbReference type="Google" id="ProtNLM"/>
    </source>
</evidence>
<dbReference type="InterPro" id="IPR027841">
    <property type="entry name" value="IL-17_rcpt_C/E_N"/>
</dbReference>
<keyword evidence="3" id="KW-1003">Cell membrane</keyword>
<keyword evidence="7 11" id="KW-0472">Membrane</keyword>
<protein>
    <recommendedName>
        <fullName evidence="17">Interleukin 17 receptor E</fullName>
    </recommendedName>
</protein>
<evidence type="ECO:0000256" key="9">
    <source>
        <dbReference type="ARBA" id="ARBA00023180"/>
    </source>
</evidence>
<evidence type="ECO:0000256" key="10">
    <source>
        <dbReference type="ARBA" id="ARBA00023198"/>
    </source>
</evidence>
<feature type="signal peptide" evidence="12">
    <location>
        <begin position="1"/>
        <end position="22"/>
    </location>
</feature>
<dbReference type="GO" id="GO:0030368">
    <property type="term" value="F:interleukin-17 receptor activity"/>
    <property type="evidence" value="ECO:0007669"/>
    <property type="project" value="InterPro"/>
</dbReference>
<evidence type="ECO:0000313" key="15">
    <source>
        <dbReference type="EMBL" id="KAG7332223.1"/>
    </source>
</evidence>
<feature type="domain" description="SEFIR" evidence="13">
    <location>
        <begin position="495"/>
        <end position="678"/>
    </location>
</feature>
<proteinExistence type="predicted"/>
<keyword evidence="5 12" id="KW-0732">Signal</keyword>
<evidence type="ECO:0000259" key="14">
    <source>
        <dbReference type="Pfam" id="PF15037"/>
    </source>
</evidence>
<evidence type="ECO:0000256" key="4">
    <source>
        <dbReference type="ARBA" id="ARBA00022692"/>
    </source>
</evidence>
<dbReference type="InterPro" id="IPR013568">
    <property type="entry name" value="SEFIR_dom"/>
</dbReference>
<feature type="transmembrane region" description="Helical" evidence="11">
    <location>
        <begin position="456"/>
        <end position="481"/>
    </location>
</feature>
<dbReference type="InterPro" id="IPR039465">
    <property type="entry name" value="IL-17_rcpt-like"/>
</dbReference>
<dbReference type="PANTHER" id="PTHR15583">
    <property type="entry name" value="INTERLEUKIN-17 RECEPTOR"/>
    <property type="match status" value="1"/>
</dbReference>
<evidence type="ECO:0000313" key="16">
    <source>
        <dbReference type="Proteomes" id="UP000824219"/>
    </source>
</evidence>
<keyword evidence="9" id="KW-0325">Glycoprotein</keyword>
<evidence type="ECO:0000256" key="2">
    <source>
        <dbReference type="ARBA" id="ARBA00004479"/>
    </source>
</evidence>
<dbReference type="Pfam" id="PF15037">
    <property type="entry name" value="IL17_R_N"/>
    <property type="match status" value="1"/>
</dbReference>